<evidence type="ECO:0008006" key="2">
    <source>
        <dbReference type="Google" id="ProtNLM"/>
    </source>
</evidence>
<name>X1U531_9ZZZZ</name>
<comment type="caution">
    <text evidence="1">The sequence shown here is derived from an EMBL/GenBank/DDBJ whole genome shotgun (WGS) entry which is preliminary data.</text>
</comment>
<gene>
    <name evidence="1" type="ORF">S12H4_49503</name>
</gene>
<accession>X1U531</accession>
<organism evidence="1">
    <name type="scientific">marine sediment metagenome</name>
    <dbReference type="NCBI Taxonomy" id="412755"/>
    <lineage>
        <taxon>unclassified sequences</taxon>
        <taxon>metagenomes</taxon>
        <taxon>ecological metagenomes</taxon>
    </lineage>
</organism>
<dbReference type="AlphaFoldDB" id="X1U531"/>
<proteinExistence type="predicted"/>
<sequence>MNKQLLILGIAILLSAVVLSGCVTSIYDNNSQKSIILDDDFFQNASRDPFKIINIRLEVDILEINVSYSGGCEEHEFSLFGPSSFKGNSLVQ</sequence>
<dbReference type="PROSITE" id="PS51257">
    <property type="entry name" value="PROKAR_LIPOPROTEIN"/>
    <property type="match status" value="1"/>
</dbReference>
<reference evidence="1" key="1">
    <citation type="journal article" date="2014" name="Front. Microbiol.">
        <title>High frequency of phylogenetically diverse reductive dehalogenase-homologous genes in deep subseafloor sedimentary metagenomes.</title>
        <authorList>
            <person name="Kawai M."/>
            <person name="Futagami T."/>
            <person name="Toyoda A."/>
            <person name="Takaki Y."/>
            <person name="Nishi S."/>
            <person name="Hori S."/>
            <person name="Arai W."/>
            <person name="Tsubouchi T."/>
            <person name="Morono Y."/>
            <person name="Uchiyama I."/>
            <person name="Ito T."/>
            <person name="Fujiyama A."/>
            <person name="Inagaki F."/>
            <person name="Takami H."/>
        </authorList>
    </citation>
    <scope>NUCLEOTIDE SEQUENCE</scope>
    <source>
        <strain evidence="1">Expedition CK06-06</strain>
    </source>
</reference>
<feature type="non-terminal residue" evidence="1">
    <location>
        <position position="92"/>
    </location>
</feature>
<protein>
    <recommendedName>
        <fullName evidence="2">DUF4382 domain-containing protein</fullName>
    </recommendedName>
</protein>
<evidence type="ECO:0000313" key="1">
    <source>
        <dbReference type="EMBL" id="GAJ12673.1"/>
    </source>
</evidence>
<dbReference type="EMBL" id="BARW01031064">
    <property type="protein sequence ID" value="GAJ12673.1"/>
    <property type="molecule type" value="Genomic_DNA"/>
</dbReference>